<sequence length="186" mass="20830">MASLLLRKIGNLRPFVGFSGSVTATAAAIAGSTQATATPKFSSPSRRLSSPSHPSVFSSHSSSYFPRRSFSSSQSNIVVVNSENMFNAAFAKAKDDALPCVFYFNAIWCGPCRMLYPVVESYCCDYPHVTFFMIDIDEDNIRSSMNKLRITSVPTLYFYHNGKKEAEMFGSEVNEYKRIMRELYSE</sequence>
<name>A0A0K9PPQ6_ZOSMR</name>
<organism evidence="3 4">
    <name type="scientific">Zostera marina</name>
    <name type="common">Eelgrass</name>
    <dbReference type="NCBI Taxonomy" id="29655"/>
    <lineage>
        <taxon>Eukaryota</taxon>
        <taxon>Viridiplantae</taxon>
        <taxon>Streptophyta</taxon>
        <taxon>Embryophyta</taxon>
        <taxon>Tracheophyta</taxon>
        <taxon>Spermatophyta</taxon>
        <taxon>Magnoliopsida</taxon>
        <taxon>Liliopsida</taxon>
        <taxon>Zosteraceae</taxon>
        <taxon>Zostera</taxon>
    </lineage>
</organism>
<accession>A0A0K9PPQ6</accession>
<dbReference type="InterPro" id="IPR050620">
    <property type="entry name" value="Thioredoxin_H-type-like"/>
</dbReference>
<dbReference type="PANTHER" id="PTHR10438">
    <property type="entry name" value="THIOREDOXIN"/>
    <property type="match status" value="1"/>
</dbReference>
<dbReference type="Proteomes" id="UP000036987">
    <property type="component" value="Unassembled WGS sequence"/>
</dbReference>
<dbReference type="CDD" id="cd02947">
    <property type="entry name" value="TRX_family"/>
    <property type="match status" value="1"/>
</dbReference>
<dbReference type="Gene3D" id="3.40.30.10">
    <property type="entry name" value="Glutaredoxin"/>
    <property type="match status" value="1"/>
</dbReference>
<comment type="caution">
    <text evidence="3">The sequence shown here is derived from an EMBL/GenBank/DDBJ whole genome shotgun (WGS) entry which is preliminary data.</text>
</comment>
<feature type="domain" description="Thioredoxin" evidence="2">
    <location>
        <begin position="59"/>
        <end position="185"/>
    </location>
</feature>
<gene>
    <name evidence="3" type="ORF">ZOSMA_189G00190</name>
</gene>
<evidence type="ECO:0000313" key="4">
    <source>
        <dbReference type="Proteomes" id="UP000036987"/>
    </source>
</evidence>
<dbReference type="PROSITE" id="PS51352">
    <property type="entry name" value="THIOREDOXIN_2"/>
    <property type="match status" value="1"/>
</dbReference>
<dbReference type="InterPro" id="IPR036249">
    <property type="entry name" value="Thioredoxin-like_sf"/>
</dbReference>
<dbReference type="InterPro" id="IPR013766">
    <property type="entry name" value="Thioredoxin_domain"/>
</dbReference>
<evidence type="ECO:0000259" key="2">
    <source>
        <dbReference type="PROSITE" id="PS51352"/>
    </source>
</evidence>
<dbReference type="OMA" id="HAVFYFT"/>
<dbReference type="OrthoDB" id="2121326at2759"/>
<evidence type="ECO:0000256" key="1">
    <source>
        <dbReference type="SAM" id="MobiDB-lite"/>
    </source>
</evidence>
<protein>
    <submittedName>
        <fullName evidence="3">Thioredoxin O1, mitochondrial</fullName>
    </submittedName>
</protein>
<evidence type="ECO:0000313" key="3">
    <source>
        <dbReference type="EMBL" id="KMZ71058.1"/>
    </source>
</evidence>
<dbReference type="Pfam" id="PF00085">
    <property type="entry name" value="Thioredoxin"/>
    <property type="match status" value="1"/>
</dbReference>
<dbReference type="PANTHER" id="PTHR10438:SF405">
    <property type="entry name" value="THIOREDOXIN DOMAIN-CONTAINING PROTEIN"/>
    <property type="match status" value="1"/>
</dbReference>
<proteinExistence type="predicted"/>
<feature type="region of interest" description="Disordered" evidence="1">
    <location>
        <begin position="37"/>
        <end position="62"/>
    </location>
</feature>
<dbReference type="SUPFAM" id="SSF52833">
    <property type="entry name" value="Thioredoxin-like"/>
    <property type="match status" value="1"/>
</dbReference>
<reference evidence="4" key="1">
    <citation type="journal article" date="2016" name="Nature">
        <title>The genome of the seagrass Zostera marina reveals angiosperm adaptation to the sea.</title>
        <authorList>
            <person name="Olsen J.L."/>
            <person name="Rouze P."/>
            <person name="Verhelst B."/>
            <person name="Lin Y.-C."/>
            <person name="Bayer T."/>
            <person name="Collen J."/>
            <person name="Dattolo E."/>
            <person name="De Paoli E."/>
            <person name="Dittami S."/>
            <person name="Maumus F."/>
            <person name="Michel G."/>
            <person name="Kersting A."/>
            <person name="Lauritano C."/>
            <person name="Lohaus R."/>
            <person name="Toepel M."/>
            <person name="Tonon T."/>
            <person name="Vanneste K."/>
            <person name="Amirebrahimi M."/>
            <person name="Brakel J."/>
            <person name="Bostroem C."/>
            <person name="Chovatia M."/>
            <person name="Grimwood J."/>
            <person name="Jenkins J.W."/>
            <person name="Jueterbock A."/>
            <person name="Mraz A."/>
            <person name="Stam W.T."/>
            <person name="Tice H."/>
            <person name="Bornberg-Bauer E."/>
            <person name="Green P.J."/>
            <person name="Pearson G.A."/>
            <person name="Procaccini G."/>
            <person name="Duarte C.M."/>
            <person name="Schmutz J."/>
            <person name="Reusch T.B.H."/>
            <person name="Van de Peer Y."/>
        </authorList>
    </citation>
    <scope>NUCLEOTIDE SEQUENCE [LARGE SCALE GENOMIC DNA]</scope>
    <source>
        <strain evidence="4">cv. Finnish</strain>
    </source>
</reference>
<dbReference type="EMBL" id="LFYR01000691">
    <property type="protein sequence ID" value="KMZ71058.1"/>
    <property type="molecule type" value="Genomic_DNA"/>
</dbReference>
<dbReference type="AlphaFoldDB" id="A0A0K9PPQ6"/>
<keyword evidence="4" id="KW-1185">Reference proteome</keyword>
<dbReference type="STRING" id="29655.A0A0K9PPQ6"/>